<keyword evidence="1" id="KW-0812">Transmembrane</keyword>
<feature type="transmembrane region" description="Helical" evidence="1">
    <location>
        <begin position="128"/>
        <end position="150"/>
    </location>
</feature>
<evidence type="ECO:0000313" key="2">
    <source>
        <dbReference type="EMBL" id="OMJ28265.1"/>
    </source>
</evidence>
<evidence type="ECO:0000313" key="3">
    <source>
        <dbReference type="Proteomes" id="UP000187429"/>
    </source>
</evidence>
<organism evidence="2 3">
    <name type="scientific">Smittium culicis</name>
    <dbReference type="NCBI Taxonomy" id="133412"/>
    <lineage>
        <taxon>Eukaryota</taxon>
        <taxon>Fungi</taxon>
        <taxon>Fungi incertae sedis</taxon>
        <taxon>Zoopagomycota</taxon>
        <taxon>Kickxellomycotina</taxon>
        <taxon>Harpellomycetes</taxon>
        <taxon>Harpellales</taxon>
        <taxon>Legeriomycetaceae</taxon>
        <taxon>Smittium</taxon>
    </lineage>
</organism>
<dbReference type="EMBL" id="LSSM01000663">
    <property type="protein sequence ID" value="OMJ28265.1"/>
    <property type="molecule type" value="Genomic_DNA"/>
</dbReference>
<dbReference type="Proteomes" id="UP000187429">
    <property type="component" value="Unassembled WGS sequence"/>
</dbReference>
<name>A0A1R1YN60_9FUNG</name>
<accession>A0A1R1YN60</accession>
<keyword evidence="1" id="KW-1133">Transmembrane helix</keyword>
<proteinExistence type="predicted"/>
<keyword evidence="3" id="KW-1185">Reference proteome</keyword>
<sequence>MLISTILRSCSESLFSAATCACSSSILAASSPCFDSSVPATSSSAKSRCCSASSLRFCESRLRCDSARIISAATRNTNDSPINSAPASTARASFRGRTASLLYPRMFLRQLTCALCDVYTSLSFSSNIIVIIIIIWLHQVFSYLIIYSFCFRRN</sequence>
<protein>
    <submittedName>
        <fullName evidence="2">Uncharacterized protein</fullName>
    </submittedName>
</protein>
<gene>
    <name evidence="2" type="ORF">AYI69_g2264</name>
</gene>
<evidence type="ECO:0000256" key="1">
    <source>
        <dbReference type="SAM" id="Phobius"/>
    </source>
</evidence>
<reference evidence="3" key="1">
    <citation type="submission" date="2017-01" db="EMBL/GenBank/DDBJ databases">
        <authorList>
            <person name="Wang Y."/>
            <person name="White M."/>
            <person name="Kvist S."/>
            <person name="Moncalvo J.-M."/>
        </authorList>
    </citation>
    <scope>NUCLEOTIDE SEQUENCE [LARGE SCALE GENOMIC DNA]</scope>
    <source>
        <strain evidence="3">ID-206-W2</strain>
    </source>
</reference>
<keyword evidence="1" id="KW-0472">Membrane</keyword>
<dbReference type="AlphaFoldDB" id="A0A1R1YN60"/>
<comment type="caution">
    <text evidence="2">The sequence shown here is derived from an EMBL/GenBank/DDBJ whole genome shotgun (WGS) entry which is preliminary data.</text>
</comment>